<protein>
    <submittedName>
        <fullName evidence="1">Uncharacterized protein</fullName>
    </submittedName>
</protein>
<keyword evidence="2" id="KW-1185">Reference proteome</keyword>
<dbReference type="Proteomes" id="UP001642540">
    <property type="component" value="Unassembled WGS sequence"/>
</dbReference>
<dbReference type="EMBL" id="CAXLJM020000199">
    <property type="protein sequence ID" value="CAL8149296.1"/>
    <property type="molecule type" value="Genomic_DNA"/>
</dbReference>
<feature type="non-terminal residue" evidence="1">
    <location>
        <position position="1"/>
    </location>
</feature>
<organism evidence="1 2">
    <name type="scientific">Orchesella dallaii</name>
    <dbReference type="NCBI Taxonomy" id="48710"/>
    <lineage>
        <taxon>Eukaryota</taxon>
        <taxon>Metazoa</taxon>
        <taxon>Ecdysozoa</taxon>
        <taxon>Arthropoda</taxon>
        <taxon>Hexapoda</taxon>
        <taxon>Collembola</taxon>
        <taxon>Entomobryomorpha</taxon>
        <taxon>Entomobryoidea</taxon>
        <taxon>Orchesellidae</taxon>
        <taxon>Orchesellinae</taxon>
        <taxon>Orchesella</taxon>
    </lineage>
</organism>
<reference evidence="1 2" key="1">
    <citation type="submission" date="2024-08" db="EMBL/GenBank/DDBJ databases">
        <authorList>
            <person name="Cucini C."/>
            <person name="Frati F."/>
        </authorList>
    </citation>
    <scope>NUCLEOTIDE SEQUENCE [LARGE SCALE GENOMIC DNA]</scope>
</reference>
<dbReference type="InterPro" id="IPR011604">
    <property type="entry name" value="PDDEXK-like_dom_sf"/>
</dbReference>
<evidence type="ECO:0000313" key="2">
    <source>
        <dbReference type="Proteomes" id="UP001642540"/>
    </source>
</evidence>
<evidence type="ECO:0000313" key="1">
    <source>
        <dbReference type="EMBL" id="CAL8149296.1"/>
    </source>
</evidence>
<accession>A0ABP1SAK3</accession>
<sequence length="65" mass="7927">RKWCDYVVWTPHDIFIQRTERNEETLATWEAMKLKLKQFWFEDLVNWLIPDWKETTKSSAALLLG</sequence>
<proteinExistence type="predicted"/>
<comment type="caution">
    <text evidence="1">The sequence shown here is derived from an EMBL/GenBank/DDBJ whole genome shotgun (WGS) entry which is preliminary data.</text>
</comment>
<gene>
    <name evidence="1" type="ORF">ODALV1_LOCUS31693</name>
</gene>
<name>A0ABP1SAK3_9HEXA</name>
<dbReference type="Gene3D" id="3.90.320.10">
    <property type="match status" value="1"/>
</dbReference>